<accession>A0A392TD99</accession>
<sequence length="89" mass="9045">GDVDNTAQAGTKAKQGVVIEVASVKEGDGFPGVIQVGDIVVSLGASQEKGARSSGPGQEGGSNHRDSAVPGAAVKEKDRKVLLRNYRAT</sequence>
<feature type="non-terminal residue" evidence="2">
    <location>
        <position position="89"/>
    </location>
</feature>
<protein>
    <submittedName>
        <fullName evidence="2">Uncharacterized protein</fullName>
    </submittedName>
</protein>
<dbReference type="EMBL" id="LXQA010556923">
    <property type="protein sequence ID" value="MCI59089.1"/>
    <property type="molecule type" value="Genomic_DNA"/>
</dbReference>
<evidence type="ECO:0000256" key="1">
    <source>
        <dbReference type="SAM" id="MobiDB-lite"/>
    </source>
</evidence>
<dbReference type="AlphaFoldDB" id="A0A392TD99"/>
<keyword evidence="3" id="KW-1185">Reference proteome</keyword>
<name>A0A392TD99_9FABA</name>
<proteinExistence type="predicted"/>
<evidence type="ECO:0000313" key="2">
    <source>
        <dbReference type="EMBL" id="MCI59089.1"/>
    </source>
</evidence>
<feature type="region of interest" description="Disordered" evidence="1">
    <location>
        <begin position="46"/>
        <end position="89"/>
    </location>
</feature>
<evidence type="ECO:0000313" key="3">
    <source>
        <dbReference type="Proteomes" id="UP000265520"/>
    </source>
</evidence>
<reference evidence="2 3" key="1">
    <citation type="journal article" date="2018" name="Front. Plant Sci.">
        <title>Red Clover (Trifolium pratense) and Zigzag Clover (T. medium) - A Picture of Genomic Similarities and Differences.</title>
        <authorList>
            <person name="Dluhosova J."/>
            <person name="Istvanek J."/>
            <person name="Nedelnik J."/>
            <person name="Repkova J."/>
        </authorList>
    </citation>
    <scope>NUCLEOTIDE SEQUENCE [LARGE SCALE GENOMIC DNA]</scope>
    <source>
        <strain evidence="3">cv. 10/8</strain>
        <tissue evidence="2">Leaf</tissue>
    </source>
</reference>
<comment type="caution">
    <text evidence="2">The sequence shown here is derived from an EMBL/GenBank/DDBJ whole genome shotgun (WGS) entry which is preliminary data.</text>
</comment>
<organism evidence="2 3">
    <name type="scientific">Trifolium medium</name>
    <dbReference type="NCBI Taxonomy" id="97028"/>
    <lineage>
        <taxon>Eukaryota</taxon>
        <taxon>Viridiplantae</taxon>
        <taxon>Streptophyta</taxon>
        <taxon>Embryophyta</taxon>
        <taxon>Tracheophyta</taxon>
        <taxon>Spermatophyta</taxon>
        <taxon>Magnoliopsida</taxon>
        <taxon>eudicotyledons</taxon>
        <taxon>Gunneridae</taxon>
        <taxon>Pentapetalae</taxon>
        <taxon>rosids</taxon>
        <taxon>fabids</taxon>
        <taxon>Fabales</taxon>
        <taxon>Fabaceae</taxon>
        <taxon>Papilionoideae</taxon>
        <taxon>50 kb inversion clade</taxon>
        <taxon>NPAAA clade</taxon>
        <taxon>Hologalegina</taxon>
        <taxon>IRL clade</taxon>
        <taxon>Trifolieae</taxon>
        <taxon>Trifolium</taxon>
    </lineage>
</organism>
<dbReference type="Proteomes" id="UP000265520">
    <property type="component" value="Unassembled WGS sequence"/>
</dbReference>
<feature type="non-terminal residue" evidence="2">
    <location>
        <position position="1"/>
    </location>
</feature>